<accession>A0A9Q7BLN0</accession>
<dbReference type="Proteomes" id="UP001144689">
    <property type="component" value="Segment"/>
</dbReference>
<sequence length="72" mass="8782">MSKNKKIDRETKRWIGHCLSRNGCYKDEMCPYIDQCKHYLSKQYFRGFYPPSMLGHIELKEMIRYERSNNSK</sequence>
<organism evidence="1 2">
    <name type="scientific">Clostridium phage CPQ9</name>
    <dbReference type="NCBI Taxonomy" id="2863152"/>
    <lineage>
        <taxon>Viruses</taxon>
        <taxon>Duplodnaviria</taxon>
        <taxon>Heunggongvirae</taxon>
        <taxon>Uroviricota</taxon>
        <taxon>Caudoviricetes</taxon>
        <taxon>Guelinviridae</taxon>
        <taxon>Brucesealvirus</taxon>
        <taxon>Brucesealvirus cpq9</taxon>
    </lineage>
</organism>
<proteinExistence type="predicted"/>
<name>A0A9Q7BLN0_9CAUD</name>
<reference evidence="1" key="1">
    <citation type="submission" date="2021-06" db="EMBL/GenBank/DDBJ databases">
        <authorList>
            <person name="Noor Mohammadi T."/>
            <person name="Li Y."/>
            <person name="Shen C."/>
            <person name="Masuda Y."/>
            <person name="Honjoh K.-I."/>
            <person name="Miyamoto T."/>
        </authorList>
    </citation>
    <scope>NUCLEOTIDE SEQUENCE</scope>
</reference>
<dbReference type="EMBL" id="MZ401008">
    <property type="protein sequence ID" value="QYC53201.1"/>
    <property type="molecule type" value="Genomic_DNA"/>
</dbReference>
<protein>
    <submittedName>
        <fullName evidence="1">Uncharacterized protein</fullName>
    </submittedName>
</protein>
<evidence type="ECO:0000313" key="1">
    <source>
        <dbReference type="EMBL" id="QYC53201.1"/>
    </source>
</evidence>
<keyword evidence="2" id="KW-1185">Reference proteome</keyword>
<evidence type="ECO:0000313" key="2">
    <source>
        <dbReference type="Proteomes" id="UP001144689"/>
    </source>
</evidence>